<dbReference type="PANTHER" id="PTHR46057:SF9">
    <property type="entry name" value="FCS-LIKE ZINC FINGER 1"/>
    <property type="match status" value="1"/>
</dbReference>
<reference evidence="7 8" key="1">
    <citation type="journal article" date="2014" name="Genome Biol.">
        <title>Transcriptome and methylome profiling reveals relics of genome dominance in the mesopolyploid Brassica oleracea.</title>
        <authorList>
            <person name="Parkin I.A."/>
            <person name="Koh C."/>
            <person name="Tang H."/>
            <person name="Robinson S.J."/>
            <person name="Kagale S."/>
            <person name="Clarke W.E."/>
            <person name="Town C.D."/>
            <person name="Nixon J."/>
            <person name="Krishnakumar V."/>
            <person name="Bidwell S.L."/>
            <person name="Denoeud F."/>
            <person name="Belcram H."/>
            <person name="Links M.G."/>
            <person name="Just J."/>
            <person name="Clarke C."/>
            <person name="Bender T."/>
            <person name="Huebert T."/>
            <person name="Mason A.S."/>
            <person name="Pires J.C."/>
            <person name="Barker G."/>
            <person name="Moore J."/>
            <person name="Walley P.G."/>
            <person name="Manoli S."/>
            <person name="Batley J."/>
            <person name="Edwards D."/>
            <person name="Nelson M.N."/>
            <person name="Wang X."/>
            <person name="Paterson A.H."/>
            <person name="King G."/>
            <person name="Bancroft I."/>
            <person name="Chalhoub B."/>
            <person name="Sharpe A.G."/>
        </authorList>
    </citation>
    <scope>NUCLEOTIDE SEQUENCE</scope>
    <source>
        <strain evidence="7 8">cv. TO1000</strain>
    </source>
</reference>
<evidence type="ECO:0000259" key="6">
    <source>
        <dbReference type="PROSITE" id="PS51795"/>
    </source>
</evidence>
<dbReference type="Gramene" id="Bo2g132010.1">
    <property type="protein sequence ID" value="Bo2g132010.1"/>
    <property type="gene ID" value="Bo2g132010"/>
</dbReference>
<dbReference type="GO" id="GO:0008270">
    <property type="term" value="F:zinc ion binding"/>
    <property type="evidence" value="ECO:0007669"/>
    <property type="project" value="UniProtKB-KW"/>
</dbReference>
<dbReference type="OMA" id="ICYKSPR"/>
<keyword evidence="3" id="KW-0863">Zinc-finger</keyword>
<dbReference type="InterPro" id="IPR044533">
    <property type="entry name" value="FLZ1/2/3"/>
</dbReference>
<dbReference type="AlphaFoldDB" id="A0A0D3AUV0"/>
<feature type="domain" description="FLZ-type" evidence="6">
    <location>
        <begin position="135"/>
        <end position="179"/>
    </location>
</feature>
<dbReference type="InterPro" id="IPR007650">
    <property type="entry name" value="Zf-FLZ_dom"/>
</dbReference>
<feature type="compositionally biased region" description="Basic and acidic residues" evidence="5">
    <location>
        <begin position="173"/>
        <end position="182"/>
    </location>
</feature>
<proteinExistence type="inferred from homology"/>
<evidence type="ECO:0000256" key="2">
    <source>
        <dbReference type="ARBA" id="ARBA00022723"/>
    </source>
</evidence>
<keyword evidence="3" id="KW-0862">Zinc</keyword>
<comment type="similarity">
    <text evidence="1">Belongs to the FLZ family.</text>
</comment>
<evidence type="ECO:0000256" key="3">
    <source>
        <dbReference type="ARBA" id="ARBA00022771"/>
    </source>
</evidence>
<name>A0A0D3AUV0_BRAOL</name>
<dbReference type="eggNOG" id="ENOG502RZD3">
    <property type="taxonomic scope" value="Eukaryota"/>
</dbReference>
<keyword evidence="8" id="KW-1185">Reference proteome</keyword>
<accession>A0A0D3AUV0</accession>
<dbReference type="EnsemblPlants" id="Bo2g132010.1">
    <property type="protein sequence ID" value="Bo2g132010.1"/>
    <property type="gene ID" value="Bo2g132010"/>
</dbReference>
<reference evidence="7" key="2">
    <citation type="submission" date="2015-03" db="UniProtKB">
        <authorList>
            <consortium name="EnsemblPlants"/>
        </authorList>
    </citation>
    <scope>IDENTIFICATION</scope>
</reference>
<feature type="zinc finger region" description="FLZ-type" evidence="4">
    <location>
        <begin position="135"/>
        <end position="179"/>
    </location>
</feature>
<feature type="region of interest" description="Disordered" evidence="5">
    <location>
        <begin position="173"/>
        <end position="220"/>
    </location>
</feature>
<protein>
    <recommendedName>
        <fullName evidence="6">FLZ-type domain-containing protein</fullName>
    </recommendedName>
</protein>
<dbReference type="PANTHER" id="PTHR46057">
    <property type="entry name" value="FCS-LIKE ZINC FINGER 1-RELATED"/>
    <property type="match status" value="1"/>
</dbReference>
<evidence type="ECO:0000256" key="5">
    <source>
        <dbReference type="SAM" id="MobiDB-lite"/>
    </source>
</evidence>
<feature type="compositionally biased region" description="Low complexity" evidence="5">
    <location>
        <begin position="199"/>
        <end position="211"/>
    </location>
</feature>
<dbReference type="STRING" id="109376.A0A0D3AUV0"/>
<dbReference type="PROSITE" id="PS51795">
    <property type="entry name" value="ZF_FLZ"/>
    <property type="match status" value="1"/>
</dbReference>
<dbReference type="HOGENOM" id="CLU_109662_0_0_1"/>
<keyword evidence="2" id="KW-0479">Metal-binding</keyword>
<evidence type="ECO:0000256" key="1">
    <source>
        <dbReference type="ARBA" id="ARBA00009374"/>
    </source>
</evidence>
<evidence type="ECO:0000313" key="7">
    <source>
        <dbReference type="EnsemblPlants" id="Bo2g132010.1"/>
    </source>
</evidence>
<dbReference type="Proteomes" id="UP000032141">
    <property type="component" value="Chromosome C2"/>
</dbReference>
<dbReference type="Pfam" id="PF04570">
    <property type="entry name" value="zf-FLZ"/>
    <property type="match status" value="1"/>
</dbReference>
<evidence type="ECO:0000256" key="4">
    <source>
        <dbReference type="PROSITE-ProRule" id="PRU01131"/>
    </source>
</evidence>
<evidence type="ECO:0000313" key="8">
    <source>
        <dbReference type="Proteomes" id="UP000032141"/>
    </source>
</evidence>
<organism evidence="7 8">
    <name type="scientific">Brassica oleracea var. oleracea</name>
    <dbReference type="NCBI Taxonomy" id="109376"/>
    <lineage>
        <taxon>Eukaryota</taxon>
        <taxon>Viridiplantae</taxon>
        <taxon>Streptophyta</taxon>
        <taxon>Embryophyta</taxon>
        <taxon>Tracheophyta</taxon>
        <taxon>Spermatophyta</taxon>
        <taxon>Magnoliopsida</taxon>
        <taxon>eudicotyledons</taxon>
        <taxon>Gunneridae</taxon>
        <taxon>Pentapetalae</taxon>
        <taxon>rosids</taxon>
        <taxon>malvids</taxon>
        <taxon>Brassicales</taxon>
        <taxon>Brassicaceae</taxon>
        <taxon>Brassiceae</taxon>
        <taxon>Brassica</taxon>
    </lineage>
</organism>
<sequence length="220" mass="25580">PRETKVSFICYKSPRTYTVLANSPPKNFFFSLSLKIRNMEVSERKPYFIEEEDELASSLSEMEAGFSGNRVNSQNGIVPSFFSYVRMNSFSKNTNSYYNNYNHPSYYHHQYSVSSPRSAVSGRFYDFRFDNRQPHFLDSCFLCQKPLGDNRDIYMYRGDVPFCSEECRQEQIERDEAKEKKQSLSYSVKSAMRRKEQRSSSSSPTRSRGYSCHNGTIAAA</sequence>